<accession>A0A254N8F0</accession>
<evidence type="ECO:0000313" key="2">
    <source>
        <dbReference type="EMBL" id="OWR02637.1"/>
    </source>
</evidence>
<dbReference type="AlphaFoldDB" id="A0A254N8F0"/>
<dbReference type="EMBL" id="NISI01000007">
    <property type="protein sequence ID" value="OWR02637.1"/>
    <property type="molecule type" value="Genomic_DNA"/>
</dbReference>
<name>A0A254N8F0_9BURK</name>
<dbReference type="RefSeq" id="WP_088484527.1">
    <property type="nucleotide sequence ID" value="NZ_NISI01000007.1"/>
</dbReference>
<gene>
    <name evidence="2" type="ORF">CDO81_17555</name>
</gene>
<dbReference type="Proteomes" id="UP000197446">
    <property type="component" value="Unassembled WGS sequence"/>
</dbReference>
<organism evidence="2 3">
    <name type="scientific">Roseateles puraquae</name>
    <dbReference type="NCBI Taxonomy" id="431059"/>
    <lineage>
        <taxon>Bacteria</taxon>
        <taxon>Pseudomonadati</taxon>
        <taxon>Pseudomonadota</taxon>
        <taxon>Betaproteobacteria</taxon>
        <taxon>Burkholderiales</taxon>
        <taxon>Sphaerotilaceae</taxon>
        <taxon>Roseateles</taxon>
    </lineage>
</organism>
<sequence>MSAAPLASAQIRSALWLTTGARVHAVIDGSVVPGLPARLREARCGGWDCLQRGALTPAAAETAAYIVELKPEADFTAWLLGEACTDLAGWGVLMTSLRPLLAMREHSRRLAEMCGPDGRRRAWRWWDADLLAELLPRLAPSQLDTFFAPGQHVVSPAPGRWTWWQRRDGLLHTQVRERVA</sequence>
<dbReference type="Pfam" id="PF13503">
    <property type="entry name" value="DUF4123"/>
    <property type="match status" value="1"/>
</dbReference>
<protein>
    <recommendedName>
        <fullName evidence="1">DUF4123 domain-containing protein</fullName>
    </recommendedName>
</protein>
<reference evidence="2 3" key="1">
    <citation type="journal article" date="2007" name="Int. J. Syst. Evol. Microbiol.">
        <title>Description of Pelomonas aquatica sp. nov. and Pelomonas puraquae sp. nov., isolated from industrial and haemodialysis water.</title>
        <authorList>
            <person name="Gomila M."/>
            <person name="Bowien B."/>
            <person name="Falsen E."/>
            <person name="Moore E.R."/>
            <person name="Lalucat J."/>
        </authorList>
    </citation>
    <scope>NUCLEOTIDE SEQUENCE [LARGE SCALE GENOMIC DNA]</scope>
    <source>
        <strain evidence="2 3">CCUG 52769</strain>
    </source>
</reference>
<proteinExistence type="predicted"/>
<feature type="domain" description="DUF4123" evidence="1">
    <location>
        <begin position="25"/>
        <end position="144"/>
    </location>
</feature>
<dbReference type="InterPro" id="IPR025391">
    <property type="entry name" value="DUF4123"/>
</dbReference>
<evidence type="ECO:0000313" key="3">
    <source>
        <dbReference type="Proteomes" id="UP000197446"/>
    </source>
</evidence>
<dbReference type="OrthoDB" id="8894104at2"/>
<evidence type="ECO:0000259" key="1">
    <source>
        <dbReference type="Pfam" id="PF13503"/>
    </source>
</evidence>
<keyword evidence="3" id="KW-1185">Reference proteome</keyword>
<comment type="caution">
    <text evidence="2">The sequence shown here is derived from an EMBL/GenBank/DDBJ whole genome shotgun (WGS) entry which is preliminary data.</text>
</comment>